<evidence type="ECO:0000259" key="1">
    <source>
        <dbReference type="Pfam" id="PF13649"/>
    </source>
</evidence>
<keyword evidence="2" id="KW-0489">Methyltransferase</keyword>
<dbReference type="CDD" id="cd02440">
    <property type="entry name" value="AdoMet_MTases"/>
    <property type="match status" value="1"/>
</dbReference>
<dbReference type="Pfam" id="PF13649">
    <property type="entry name" value="Methyltransf_25"/>
    <property type="match status" value="1"/>
</dbReference>
<keyword evidence="2" id="KW-0808">Transferase</keyword>
<organism evidence="2 3">
    <name type="scientific">Limnobacter litoralis</name>
    <dbReference type="NCBI Taxonomy" id="481366"/>
    <lineage>
        <taxon>Bacteria</taxon>
        <taxon>Pseudomonadati</taxon>
        <taxon>Pseudomonadota</taxon>
        <taxon>Betaproteobacteria</taxon>
        <taxon>Burkholderiales</taxon>
        <taxon>Burkholderiaceae</taxon>
        <taxon>Limnobacter</taxon>
    </lineage>
</organism>
<sequence>MAEFANPLERWNSRFSREDYLFGGQPNAFLVERAHLLNPGRTLCIADGEGRNSVWLAKQGHQVEAFDFSPVAVEKAKKLAQRRGVQGSFVCSTWQDYPFEPNSFDNVVGVFFQFASPEERSRLFAKLSVCLRPGGVLLIQGYGKDQLKYNTGGPGVLENLYDETLLEQAFPDFEVLHSASYTDVVDEGDGHRGMSALVGFVARKPG</sequence>
<dbReference type="Gene3D" id="3.40.50.150">
    <property type="entry name" value="Vaccinia Virus protein VP39"/>
    <property type="match status" value="1"/>
</dbReference>
<name>A0ABQ5YS66_9BURK</name>
<dbReference type="GO" id="GO:0008168">
    <property type="term" value="F:methyltransferase activity"/>
    <property type="evidence" value="ECO:0007669"/>
    <property type="project" value="UniProtKB-KW"/>
</dbReference>
<evidence type="ECO:0000313" key="2">
    <source>
        <dbReference type="EMBL" id="GLR26969.1"/>
    </source>
</evidence>
<reference evidence="3" key="1">
    <citation type="journal article" date="2019" name="Int. J. Syst. Evol. Microbiol.">
        <title>The Global Catalogue of Microorganisms (GCM) 10K type strain sequencing project: providing services to taxonomists for standard genome sequencing and annotation.</title>
        <authorList>
            <consortium name="The Broad Institute Genomics Platform"/>
            <consortium name="The Broad Institute Genome Sequencing Center for Infectious Disease"/>
            <person name="Wu L."/>
            <person name="Ma J."/>
        </authorList>
    </citation>
    <scope>NUCLEOTIDE SEQUENCE [LARGE SCALE GENOMIC DNA]</scope>
    <source>
        <strain evidence="3">NBRC 105857</strain>
    </source>
</reference>
<dbReference type="RefSeq" id="WP_284281662.1">
    <property type="nucleotide sequence ID" value="NZ_BSOJ01000020.1"/>
</dbReference>
<dbReference type="InterPro" id="IPR029063">
    <property type="entry name" value="SAM-dependent_MTases_sf"/>
</dbReference>
<dbReference type="EMBL" id="BSOJ01000020">
    <property type="protein sequence ID" value="GLR26969.1"/>
    <property type="molecule type" value="Genomic_DNA"/>
</dbReference>
<dbReference type="GO" id="GO:0032259">
    <property type="term" value="P:methylation"/>
    <property type="evidence" value="ECO:0007669"/>
    <property type="project" value="UniProtKB-KW"/>
</dbReference>
<feature type="domain" description="Methyltransferase" evidence="1">
    <location>
        <begin position="44"/>
        <end position="135"/>
    </location>
</feature>
<keyword evidence="3" id="KW-1185">Reference proteome</keyword>
<evidence type="ECO:0000313" key="3">
    <source>
        <dbReference type="Proteomes" id="UP001156664"/>
    </source>
</evidence>
<accession>A0ABQ5YS66</accession>
<protein>
    <submittedName>
        <fullName evidence="2">SAM-dependent methyltransferase</fullName>
    </submittedName>
</protein>
<proteinExistence type="predicted"/>
<dbReference type="InterPro" id="IPR041698">
    <property type="entry name" value="Methyltransf_25"/>
</dbReference>
<comment type="caution">
    <text evidence="2">The sequence shown here is derived from an EMBL/GenBank/DDBJ whole genome shotgun (WGS) entry which is preliminary data.</text>
</comment>
<dbReference type="SUPFAM" id="SSF53335">
    <property type="entry name" value="S-adenosyl-L-methionine-dependent methyltransferases"/>
    <property type="match status" value="1"/>
</dbReference>
<gene>
    <name evidence="2" type="ORF">GCM10007875_20590</name>
</gene>
<dbReference type="Proteomes" id="UP001156664">
    <property type="component" value="Unassembled WGS sequence"/>
</dbReference>